<evidence type="ECO:0000256" key="1">
    <source>
        <dbReference type="ARBA" id="ARBA00004651"/>
    </source>
</evidence>
<accession>A0A495QKY4</accession>
<feature type="transmembrane region" description="Helical" evidence="6">
    <location>
        <begin position="51"/>
        <end position="69"/>
    </location>
</feature>
<comment type="caution">
    <text evidence="7">The sequence shown here is derived from an EMBL/GenBank/DDBJ whole genome shotgun (WGS) entry which is preliminary data.</text>
</comment>
<evidence type="ECO:0000256" key="4">
    <source>
        <dbReference type="ARBA" id="ARBA00022989"/>
    </source>
</evidence>
<feature type="transmembrane region" description="Helical" evidence="6">
    <location>
        <begin position="127"/>
        <end position="147"/>
    </location>
</feature>
<protein>
    <submittedName>
        <fullName evidence="7">Ribose ABC transporter membrane protein</fullName>
    </submittedName>
</protein>
<dbReference type="AlphaFoldDB" id="A0A495QKY4"/>
<dbReference type="GO" id="GO:0022857">
    <property type="term" value="F:transmembrane transporter activity"/>
    <property type="evidence" value="ECO:0007669"/>
    <property type="project" value="InterPro"/>
</dbReference>
<evidence type="ECO:0000313" key="7">
    <source>
        <dbReference type="EMBL" id="RKS73209.1"/>
    </source>
</evidence>
<keyword evidence="8" id="KW-1185">Reference proteome</keyword>
<organism evidence="7 8">
    <name type="scientific">Actinomadura pelletieri DSM 43383</name>
    <dbReference type="NCBI Taxonomy" id="1120940"/>
    <lineage>
        <taxon>Bacteria</taxon>
        <taxon>Bacillati</taxon>
        <taxon>Actinomycetota</taxon>
        <taxon>Actinomycetes</taxon>
        <taxon>Streptosporangiales</taxon>
        <taxon>Thermomonosporaceae</taxon>
        <taxon>Actinomadura</taxon>
    </lineage>
</organism>
<evidence type="ECO:0000256" key="3">
    <source>
        <dbReference type="ARBA" id="ARBA00022692"/>
    </source>
</evidence>
<feature type="transmembrane region" description="Helical" evidence="6">
    <location>
        <begin position="274"/>
        <end position="294"/>
    </location>
</feature>
<dbReference type="GO" id="GO:0005886">
    <property type="term" value="C:plasma membrane"/>
    <property type="evidence" value="ECO:0007669"/>
    <property type="project" value="UniProtKB-SubCell"/>
</dbReference>
<keyword evidence="4 6" id="KW-1133">Transmembrane helix</keyword>
<dbReference type="PANTHER" id="PTHR32196:SF72">
    <property type="entry name" value="RIBOSE IMPORT PERMEASE PROTEIN RBSC"/>
    <property type="match status" value="1"/>
</dbReference>
<dbReference type="RefSeq" id="WP_121435759.1">
    <property type="nucleotide sequence ID" value="NZ_RBWU01000004.1"/>
</dbReference>
<dbReference type="PANTHER" id="PTHR32196">
    <property type="entry name" value="ABC TRANSPORTER PERMEASE PROTEIN YPHD-RELATED-RELATED"/>
    <property type="match status" value="1"/>
</dbReference>
<gene>
    <name evidence="7" type="ORF">BZB76_3899</name>
</gene>
<dbReference type="Pfam" id="PF02653">
    <property type="entry name" value="BPD_transp_2"/>
    <property type="match status" value="1"/>
</dbReference>
<dbReference type="Proteomes" id="UP000274601">
    <property type="component" value="Unassembled WGS sequence"/>
</dbReference>
<keyword evidence="3 6" id="KW-0812">Transmembrane</keyword>
<evidence type="ECO:0000256" key="2">
    <source>
        <dbReference type="ARBA" id="ARBA00022475"/>
    </source>
</evidence>
<dbReference type="OrthoDB" id="9808136at2"/>
<keyword evidence="5 6" id="KW-0472">Membrane</keyword>
<dbReference type="EMBL" id="RBWU01000004">
    <property type="protein sequence ID" value="RKS73209.1"/>
    <property type="molecule type" value="Genomic_DNA"/>
</dbReference>
<evidence type="ECO:0000313" key="8">
    <source>
        <dbReference type="Proteomes" id="UP000274601"/>
    </source>
</evidence>
<feature type="transmembrane region" description="Helical" evidence="6">
    <location>
        <begin position="100"/>
        <end position="120"/>
    </location>
</feature>
<dbReference type="InterPro" id="IPR001851">
    <property type="entry name" value="ABC_transp_permease"/>
</dbReference>
<feature type="transmembrane region" description="Helical" evidence="6">
    <location>
        <begin position="219"/>
        <end position="242"/>
    </location>
</feature>
<sequence>MSITTLRGRVAVTLPAGLNRHLGLLAVLLVIGTVTAVNSPAFLTGTNMLNVSQQIAVTAVLAAGLTLLMTAGGIDFSLGSIAAVTSGAVAQLISAGVTDWAAALAGVAVGAAIGLVNGSVVTFFRVAPFVATLATSTVLGGVALLIIDGQSVSIGDHLEMLGFGEVLGAVPALVVLASLVCLAAWLAMRWTAFGRNAFAIGGNENAARLAGIPVARTKLLLYTLSGLLAGLGGVMLVSRLGAASPGTGGLQLELTVVAAVVIGGTALHGGSGTVAGTVLGVVLLGVVANSLNLLQVDAHYQDIAVGGVLLIAAVTNRLRGGDRGTTPLHAPGRD</sequence>
<comment type="subcellular location">
    <subcellularLocation>
        <location evidence="1">Cell membrane</location>
        <topology evidence="1">Multi-pass membrane protein</topology>
    </subcellularLocation>
</comment>
<evidence type="ECO:0000256" key="6">
    <source>
        <dbReference type="SAM" id="Phobius"/>
    </source>
</evidence>
<name>A0A495QKY4_9ACTN</name>
<proteinExistence type="predicted"/>
<feature type="transmembrane region" description="Helical" evidence="6">
    <location>
        <begin position="76"/>
        <end position="94"/>
    </location>
</feature>
<reference evidence="7 8" key="1">
    <citation type="submission" date="2018-10" db="EMBL/GenBank/DDBJ databases">
        <title>Genomic Encyclopedia of Archaeal and Bacterial Type Strains, Phase II (KMG-II): from individual species to whole genera.</title>
        <authorList>
            <person name="Goeker M."/>
        </authorList>
    </citation>
    <scope>NUCLEOTIDE SEQUENCE [LARGE SCALE GENOMIC DNA]</scope>
    <source>
        <strain evidence="7 8">DSM 43383</strain>
    </source>
</reference>
<feature type="transmembrane region" description="Helical" evidence="6">
    <location>
        <begin position="21"/>
        <end position="39"/>
    </location>
</feature>
<keyword evidence="2" id="KW-1003">Cell membrane</keyword>
<dbReference type="CDD" id="cd06579">
    <property type="entry name" value="TM_PBP1_transp_AraH_like"/>
    <property type="match status" value="1"/>
</dbReference>
<evidence type="ECO:0000256" key="5">
    <source>
        <dbReference type="ARBA" id="ARBA00023136"/>
    </source>
</evidence>
<feature type="transmembrane region" description="Helical" evidence="6">
    <location>
        <begin position="167"/>
        <end position="188"/>
    </location>
</feature>